<evidence type="ECO:0000313" key="5">
    <source>
        <dbReference type="EMBL" id="KAJ4387268.1"/>
    </source>
</evidence>
<feature type="transmembrane region" description="Helical" evidence="3">
    <location>
        <begin position="171"/>
        <end position="191"/>
    </location>
</feature>
<feature type="transmembrane region" description="Helical" evidence="3">
    <location>
        <begin position="66"/>
        <end position="87"/>
    </location>
</feature>
<keyword evidence="3" id="KW-0812">Transmembrane</keyword>
<evidence type="ECO:0000256" key="3">
    <source>
        <dbReference type="SAM" id="Phobius"/>
    </source>
</evidence>
<feature type="domain" description="Major facilitator superfamily (MFS) profile" evidence="4">
    <location>
        <begin position="107"/>
        <end position="294"/>
    </location>
</feature>
<dbReference type="PANTHER" id="PTHR11360">
    <property type="entry name" value="MONOCARBOXYLATE TRANSPORTER"/>
    <property type="match status" value="1"/>
</dbReference>
<dbReference type="Proteomes" id="UP001140453">
    <property type="component" value="Unassembled WGS sequence"/>
</dbReference>
<reference evidence="5" key="1">
    <citation type="submission" date="2022-10" db="EMBL/GenBank/DDBJ databases">
        <title>Tapping the CABI collections for fungal endophytes: first genome assemblies for Collariella, Neodidymelliopsis, Ascochyta clinopodiicola, Didymella pomorum, Didymosphaeria variabile, Neocosmospora piperis and Neocucurbitaria cava.</title>
        <authorList>
            <person name="Hill R."/>
        </authorList>
    </citation>
    <scope>NUCLEOTIDE SEQUENCE</scope>
    <source>
        <strain evidence="5">IMI 355082</strain>
    </source>
</reference>
<dbReference type="SUPFAM" id="SSF103473">
    <property type="entry name" value="MFS general substrate transporter"/>
    <property type="match status" value="1"/>
</dbReference>
<comment type="caution">
    <text evidence="5">The sequence shown here is derived from an EMBL/GenBank/DDBJ whole genome shotgun (WGS) entry which is preliminary data.</text>
</comment>
<dbReference type="InterPro" id="IPR011701">
    <property type="entry name" value="MFS"/>
</dbReference>
<dbReference type="EMBL" id="JAPEVB010000005">
    <property type="protein sequence ID" value="KAJ4387268.1"/>
    <property type="molecule type" value="Genomic_DNA"/>
</dbReference>
<feature type="transmembrane region" description="Helical" evidence="3">
    <location>
        <begin position="197"/>
        <end position="217"/>
    </location>
</feature>
<name>A0A9W8YLW3_9PEZI</name>
<comment type="subcellular location">
    <subcellularLocation>
        <location evidence="1">Membrane</location>
        <topology evidence="1">Multi-pass membrane protein</topology>
    </subcellularLocation>
</comment>
<dbReference type="Gene3D" id="1.20.1250.20">
    <property type="entry name" value="MFS general substrate transporter like domains"/>
    <property type="match status" value="1"/>
</dbReference>
<dbReference type="GO" id="GO:0016020">
    <property type="term" value="C:membrane"/>
    <property type="evidence" value="ECO:0007669"/>
    <property type="project" value="UniProtKB-SubCell"/>
</dbReference>
<feature type="transmembrane region" description="Helical" evidence="3">
    <location>
        <begin position="32"/>
        <end position="54"/>
    </location>
</feature>
<dbReference type="Pfam" id="PF07690">
    <property type="entry name" value="MFS_1"/>
    <property type="match status" value="1"/>
</dbReference>
<dbReference type="InterPro" id="IPR020846">
    <property type="entry name" value="MFS_dom"/>
</dbReference>
<protein>
    <recommendedName>
        <fullName evidence="4">Major facilitator superfamily (MFS) profile domain-containing protein</fullName>
    </recommendedName>
</protein>
<dbReference type="PROSITE" id="PS50850">
    <property type="entry name" value="MFS"/>
    <property type="match status" value="1"/>
</dbReference>
<dbReference type="AlphaFoldDB" id="A0A9W8YLW3"/>
<evidence type="ECO:0000313" key="6">
    <source>
        <dbReference type="Proteomes" id="UP001140453"/>
    </source>
</evidence>
<keyword evidence="3" id="KW-1133">Transmembrane helix</keyword>
<dbReference type="OrthoDB" id="6499973at2759"/>
<feature type="transmembrane region" description="Helical" evidence="3">
    <location>
        <begin position="108"/>
        <end position="129"/>
    </location>
</feature>
<feature type="transmembrane region" description="Helical" evidence="3">
    <location>
        <begin position="258"/>
        <end position="282"/>
    </location>
</feature>
<keyword evidence="3" id="KW-0472">Membrane</keyword>
<evidence type="ECO:0000256" key="2">
    <source>
        <dbReference type="ARBA" id="ARBA00006727"/>
    </source>
</evidence>
<evidence type="ECO:0000259" key="4">
    <source>
        <dbReference type="PROSITE" id="PS50850"/>
    </source>
</evidence>
<feature type="transmembrane region" description="Helical" evidence="3">
    <location>
        <begin position="229"/>
        <end position="246"/>
    </location>
</feature>
<comment type="similarity">
    <text evidence="2">Belongs to the major facilitator superfamily. Monocarboxylate porter (TC 2.A.1.13) family.</text>
</comment>
<organism evidence="5 6">
    <name type="scientific">Gnomoniopsis smithogilvyi</name>
    <dbReference type="NCBI Taxonomy" id="1191159"/>
    <lineage>
        <taxon>Eukaryota</taxon>
        <taxon>Fungi</taxon>
        <taxon>Dikarya</taxon>
        <taxon>Ascomycota</taxon>
        <taxon>Pezizomycotina</taxon>
        <taxon>Sordariomycetes</taxon>
        <taxon>Sordariomycetidae</taxon>
        <taxon>Diaporthales</taxon>
        <taxon>Gnomoniaceae</taxon>
        <taxon>Gnomoniopsis</taxon>
    </lineage>
</organism>
<accession>A0A9W8YLW3</accession>
<keyword evidence="6" id="KW-1185">Reference proteome</keyword>
<dbReference type="PANTHER" id="PTHR11360:SF319">
    <property type="entry name" value="MAJOR FACILITATOR SUPERFAMILY (MFS) PROFILE DOMAIN-CONTAINING PROTEIN"/>
    <property type="match status" value="1"/>
</dbReference>
<dbReference type="InterPro" id="IPR050327">
    <property type="entry name" value="Proton-linked_MCT"/>
</dbReference>
<sequence length="294" mass="30610">MFVQGALMGSVMGFLQVPAFATVSQCFDTKRAVALGVAVSGASIGGIVLPIMLSKMLNFSILGFGWSTRIIGFAVMPLIIFACLTVRQRLPLRHTKLFLWTAFKEPRFTMLSAALFFVFFGSYTPFFYLPTFAVKQGMSESLAGALLAITNTTSVLGRVVPGILADRFGKLNIFATGSIATGIAVFCMFTAHTSTGLVLYAACLGLAAGTNVSGASAAFSTCPKDLRDIGTYIGMGMAIAGSGALVGPPVNGAIINTYGGYAAVCMFSGGMAVLGGLIGFACKATTEEGLWGRV</sequence>
<dbReference type="InterPro" id="IPR036259">
    <property type="entry name" value="MFS_trans_sf"/>
</dbReference>
<gene>
    <name evidence="5" type="ORF">N0V93_007857</name>
</gene>
<proteinExistence type="inferred from homology"/>
<feature type="transmembrane region" description="Helical" evidence="3">
    <location>
        <begin position="141"/>
        <end position="159"/>
    </location>
</feature>
<feature type="transmembrane region" description="Helical" evidence="3">
    <location>
        <begin position="6"/>
        <end position="23"/>
    </location>
</feature>
<evidence type="ECO:0000256" key="1">
    <source>
        <dbReference type="ARBA" id="ARBA00004141"/>
    </source>
</evidence>
<dbReference type="GO" id="GO:0022857">
    <property type="term" value="F:transmembrane transporter activity"/>
    <property type="evidence" value="ECO:0007669"/>
    <property type="project" value="InterPro"/>
</dbReference>